<dbReference type="Gene3D" id="3.30.300.10">
    <property type="match status" value="3"/>
</dbReference>
<evidence type="ECO:0000256" key="5">
    <source>
        <dbReference type="ARBA" id="ARBA00022723"/>
    </source>
</evidence>
<dbReference type="InterPro" id="IPR022628">
    <property type="entry name" value="S-AdoMet_synt_N"/>
</dbReference>
<dbReference type="Proteomes" id="UP000184038">
    <property type="component" value="Unassembled WGS sequence"/>
</dbReference>
<feature type="domain" description="S-adenosylmethionine synthetase central" evidence="14">
    <location>
        <begin position="136"/>
        <end position="252"/>
    </location>
</feature>
<dbReference type="GO" id="GO:0006730">
    <property type="term" value="P:one-carbon metabolic process"/>
    <property type="evidence" value="ECO:0007669"/>
    <property type="project" value="UniProtKB-KW"/>
</dbReference>
<dbReference type="STRING" id="1120996.SAMN02746066_01697"/>
<dbReference type="GO" id="GO:0000287">
    <property type="term" value="F:magnesium ion binding"/>
    <property type="evidence" value="ECO:0007669"/>
    <property type="project" value="UniProtKB-UniRule"/>
</dbReference>
<keyword evidence="10" id="KW-0963">Cytoplasm</keyword>
<organism evidence="16 17">
    <name type="scientific">Anaerosporobacter mobilis DSM 15930</name>
    <dbReference type="NCBI Taxonomy" id="1120996"/>
    <lineage>
        <taxon>Bacteria</taxon>
        <taxon>Bacillati</taxon>
        <taxon>Bacillota</taxon>
        <taxon>Clostridia</taxon>
        <taxon>Lachnospirales</taxon>
        <taxon>Lachnospiraceae</taxon>
        <taxon>Anaerosporobacter</taxon>
    </lineage>
</organism>
<reference evidence="16 17" key="1">
    <citation type="submission" date="2016-11" db="EMBL/GenBank/DDBJ databases">
        <authorList>
            <person name="Jaros S."/>
            <person name="Januszkiewicz K."/>
            <person name="Wedrychowicz H."/>
        </authorList>
    </citation>
    <scope>NUCLEOTIDE SEQUENCE [LARGE SCALE GENOMIC DNA]</scope>
    <source>
        <strain evidence="16 17">DSM 15930</strain>
    </source>
</reference>
<feature type="binding site" evidence="10">
    <location>
        <position position="260"/>
    </location>
    <ligand>
        <name>ATP</name>
        <dbReference type="ChEBI" id="CHEBI:30616"/>
        <note>ligand shared between two neighboring subunits</note>
    </ligand>
</feature>
<feature type="binding site" evidence="10">
    <location>
        <position position="18"/>
    </location>
    <ligand>
        <name>Mg(2+)</name>
        <dbReference type="ChEBI" id="CHEBI:18420"/>
    </ligand>
</feature>
<dbReference type="PANTHER" id="PTHR11964">
    <property type="entry name" value="S-ADENOSYLMETHIONINE SYNTHETASE"/>
    <property type="match status" value="1"/>
</dbReference>
<evidence type="ECO:0000256" key="6">
    <source>
        <dbReference type="ARBA" id="ARBA00022741"/>
    </source>
</evidence>
<comment type="cofactor">
    <cofactor evidence="10">
        <name>Mg(2+)</name>
        <dbReference type="ChEBI" id="CHEBI:18420"/>
    </cofactor>
    <text evidence="10">Binds 2 divalent ions per subunit.</text>
</comment>
<proteinExistence type="inferred from homology"/>
<evidence type="ECO:0000313" key="16">
    <source>
        <dbReference type="EMBL" id="SHM36447.1"/>
    </source>
</evidence>
<dbReference type="FunFam" id="3.30.300.10:FF:000003">
    <property type="entry name" value="S-adenosylmethionine synthase"/>
    <property type="match status" value="1"/>
</dbReference>
<dbReference type="UniPathway" id="UPA00315">
    <property type="reaction ID" value="UER00080"/>
</dbReference>
<keyword evidence="5 10" id="KW-0479">Metal-binding</keyword>
<dbReference type="RefSeq" id="WP_073285982.1">
    <property type="nucleotide sequence ID" value="NZ_FRCP01000009.1"/>
</dbReference>
<comment type="function">
    <text evidence="10">Catalyzes the formation of S-adenosylmethionine (AdoMet) from methionine and ATP. The overall synthetic reaction is composed of two sequential steps, AdoMet formation and the subsequent tripolyphosphate hydrolysis which occurs prior to release of AdoMet from the enzyme.</text>
</comment>
<feature type="binding site" description="in other chain" evidence="10">
    <location>
        <position position="57"/>
    </location>
    <ligand>
        <name>L-methionine</name>
        <dbReference type="ChEBI" id="CHEBI:57844"/>
        <note>ligand shared between two neighboring subunits</note>
    </ligand>
</feature>
<comment type="subunit">
    <text evidence="10">Homotetramer; dimer of dimers.</text>
</comment>
<dbReference type="EMBL" id="FRCP01000009">
    <property type="protein sequence ID" value="SHM36447.1"/>
    <property type="molecule type" value="Genomic_DNA"/>
</dbReference>
<evidence type="ECO:0000256" key="11">
    <source>
        <dbReference type="RuleBase" id="RU000542"/>
    </source>
</evidence>
<feature type="binding site" evidence="10">
    <location>
        <position position="260"/>
    </location>
    <ligand>
        <name>L-methionine</name>
        <dbReference type="ChEBI" id="CHEBI:57844"/>
        <note>ligand shared between two neighboring subunits</note>
    </ligand>
</feature>
<dbReference type="PIRSF" id="PIRSF000497">
    <property type="entry name" value="MAT"/>
    <property type="match status" value="1"/>
</dbReference>
<comment type="cofactor">
    <cofactor evidence="10">
        <name>K(+)</name>
        <dbReference type="ChEBI" id="CHEBI:29103"/>
    </cofactor>
    <text evidence="10">Binds 1 potassium ion per subunit.</text>
</comment>
<feature type="binding site" evidence="10">
    <location>
        <position position="44"/>
    </location>
    <ligand>
        <name>K(+)</name>
        <dbReference type="ChEBI" id="CHEBI:29103"/>
    </ligand>
</feature>
<dbReference type="OrthoDB" id="9801686at2"/>
<protein>
    <recommendedName>
        <fullName evidence="10">S-adenosylmethionine synthase</fullName>
        <shortName evidence="10">AdoMet synthase</shortName>
        <ecNumber evidence="10">2.5.1.6</ecNumber>
    </recommendedName>
    <alternativeName>
        <fullName evidence="10">MAT</fullName>
    </alternativeName>
    <alternativeName>
        <fullName evidence="10">Methionine adenosyltransferase</fullName>
    </alternativeName>
</protein>
<evidence type="ECO:0000256" key="2">
    <source>
        <dbReference type="ARBA" id="ARBA00009685"/>
    </source>
</evidence>
<dbReference type="AlphaFoldDB" id="A0A1M7I7M4"/>
<feature type="binding site" description="in other chain" evidence="10">
    <location>
        <begin position="251"/>
        <end position="252"/>
    </location>
    <ligand>
        <name>ATP</name>
        <dbReference type="ChEBI" id="CHEBI:30616"/>
        <note>ligand shared between two neighboring subunits</note>
    </ligand>
</feature>
<dbReference type="InterPro" id="IPR002133">
    <property type="entry name" value="S-AdoMet_synthetase"/>
</dbReference>
<dbReference type="HAMAP" id="MF_00086">
    <property type="entry name" value="S_AdoMet_synth1"/>
    <property type="match status" value="1"/>
</dbReference>
<evidence type="ECO:0000256" key="10">
    <source>
        <dbReference type="HAMAP-Rule" id="MF_00086"/>
    </source>
</evidence>
<feature type="binding site" description="in other chain" evidence="10">
    <location>
        <begin position="266"/>
        <end position="267"/>
    </location>
    <ligand>
        <name>ATP</name>
        <dbReference type="ChEBI" id="CHEBI:30616"/>
        <note>ligand shared between two neighboring subunits</note>
    </ligand>
</feature>
<dbReference type="InterPro" id="IPR022636">
    <property type="entry name" value="S-AdoMet_synthetase_sfam"/>
</dbReference>
<dbReference type="InterPro" id="IPR022629">
    <property type="entry name" value="S-AdoMet_synt_central"/>
</dbReference>
<keyword evidence="9 10" id="KW-0630">Potassium</keyword>
<dbReference type="PROSITE" id="PS00377">
    <property type="entry name" value="ADOMET_SYNTHASE_2"/>
    <property type="match status" value="1"/>
</dbReference>
<dbReference type="Pfam" id="PF02772">
    <property type="entry name" value="S-AdoMet_synt_M"/>
    <property type="match status" value="1"/>
</dbReference>
<dbReference type="PROSITE" id="PS00376">
    <property type="entry name" value="ADOMET_SYNTHASE_1"/>
    <property type="match status" value="1"/>
</dbReference>
<comment type="catalytic activity">
    <reaction evidence="10">
        <text>L-methionine + ATP + H2O = S-adenosyl-L-methionine + phosphate + diphosphate</text>
        <dbReference type="Rhea" id="RHEA:21080"/>
        <dbReference type="ChEBI" id="CHEBI:15377"/>
        <dbReference type="ChEBI" id="CHEBI:30616"/>
        <dbReference type="ChEBI" id="CHEBI:33019"/>
        <dbReference type="ChEBI" id="CHEBI:43474"/>
        <dbReference type="ChEBI" id="CHEBI:57844"/>
        <dbReference type="ChEBI" id="CHEBI:59789"/>
        <dbReference type="EC" id="2.5.1.6"/>
    </reaction>
</comment>
<gene>
    <name evidence="10" type="primary">metK</name>
    <name evidence="16" type="ORF">SAMN02746066_01697</name>
</gene>
<feature type="binding site" evidence="10">
    <location>
        <position position="287"/>
    </location>
    <ligand>
        <name>ATP</name>
        <dbReference type="ChEBI" id="CHEBI:30616"/>
        <note>ligand shared between two neighboring subunits</note>
    </ligand>
</feature>
<comment type="subcellular location">
    <subcellularLocation>
        <location evidence="10 11">Cytoplasm</location>
    </subcellularLocation>
</comment>
<evidence type="ECO:0000313" key="17">
    <source>
        <dbReference type="Proteomes" id="UP000184038"/>
    </source>
</evidence>
<dbReference type="SUPFAM" id="SSF55973">
    <property type="entry name" value="S-adenosylmethionine synthetase"/>
    <property type="match status" value="3"/>
</dbReference>
<dbReference type="NCBIfam" id="TIGR01034">
    <property type="entry name" value="metK"/>
    <property type="match status" value="1"/>
</dbReference>
<sequence>MNKNYLFSSESVTEGHPDKMCDIISDAILDAYLEKDPNSRVACEVTATTGIVTVMGEISSKSTIDITKIVREAVKEIGYEGEDFGFNASTCAVILAIDKQSEDINLGVSSSLEHKKNENICEEYKDIQEEEEKGRVGAGDQGMMFGFACNETKDFMPAPIYYAHKLCYALSAKRKDKVLNYLGPDGKSMVTFEYCDGKPKRIDTIVISTQHRSDITQEEIHDNIIKHIINPVIPKDLIDSETKILINPTGRFVKGGPCSDTGLTGRKIIVDTYGGVGKHGGGAFSGKDPTKVDRTGAYAARYIAKNIVAAKIADRCEIQIAYAIGVANPVSVYVDTFGTSSISNEEITKMIMKLFDLRPGALIEQFEMRSPIYKQLAAYGHFGRSDLHIPWEETNKAEMIKEYFKDGAE</sequence>
<dbReference type="Pfam" id="PF02773">
    <property type="entry name" value="S-AdoMet_synt_C"/>
    <property type="match status" value="1"/>
</dbReference>
<dbReference type="InterPro" id="IPR022631">
    <property type="entry name" value="ADOMET_SYNTHASE_CS"/>
</dbReference>
<dbReference type="Pfam" id="PF00438">
    <property type="entry name" value="S-AdoMet_synt_N"/>
    <property type="match status" value="1"/>
</dbReference>
<evidence type="ECO:0000256" key="8">
    <source>
        <dbReference type="ARBA" id="ARBA00022842"/>
    </source>
</evidence>
<feature type="region of interest" description="Flexible loop" evidence="10">
    <location>
        <begin position="100"/>
        <end position="110"/>
    </location>
</feature>
<keyword evidence="6 10" id="KW-0547">Nucleotide-binding</keyword>
<evidence type="ECO:0000256" key="3">
    <source>
        <dbReference type="ARBA" id="ARBA00022563"/>
    </source>
</evidence>
<evidence type="ECO:0000256" key="9">
    <source>
        <dbReference type="ARBA" id="ARBA00022958"/>
    </source>
</evidence>
<keyword evidence="8 10" id="KW-0460">Magnesium</keyword>
<dbReference type="GO" id="GO:0006556">
    <property type="term" value="P:S-adenosylmethionine biosynthetic process"/>
    <property type="evidence" value="ECO:0007669"/>
    <property type="project" value="UniProtKB-UniRule"/>
</dbReference>
<evidence type="ECO:0000259" key="14">
    <source>
        <dbReference type="Pfam" id="PF02772"/>
    </source>
</evidence>
<keyword evidence="17" id="KW-1185">Reference proteome</keyword>
<keyword evidence="3 10" id="KW-0554">One-carbon metabolism</keyword>
<comment type="pathway">
    <text evidence="1 10">Amino-acid biosynthesis; S-adenosyl-L-methionine biosynthesis; S-adenosyl-L-methionine from L-methionine: step 1/1.</text>
</comment>
<feature type="binding site" description="in other chain" evidence="10">
    <location>
        <begin position="185"/>
        <end position="187"/>
    </location>
    <ligand>
        <name>ATP</name>
        <dbReference type="ChEBI" id="CHEBI:30616"/>
        <note>ligand shared between two neighboring subunits</note>
    </ligand>
</feature>
<dbReference type="GO" id="GO:0005737">
    <property type="term" value="C:cytoplasm"/>
    <property type="evidence" value="ECO:0007669"/>
    <property type="project" value="UniProtKB-SubCell"/>
</dbReference>
<evidence type="ECO:0000259" key="15">
    <source>
        <dbReference type="Pfam" id="PF02773"/>
    </source>
</evidence>
<evidence type="ECO:0000256" key="7">
    <source>
        <dbReference type="ARBA" id="ARBA00022840"/>
    </source>
</evidence>
<evidence type="ECO:0000256" key="4">
    <source>
        <dbReference type="ARBA" id="ARBA00022679"/>
    </source>
</evidence>
<feature type="binding site" description="in other chain" evidence="10">
    <location>
        <position position="291"/>
    </location>
    <ligand>
        <name>L-methionine</name>
        <dbReference type="ChEBI" id="CHEBI:57844"/>
        <note>ligand shared between two neighboring subunits</note>
    </ligand>
</feature>
<evidence type="ECO:0000259" key="13">
    <source>
        <dbReference type="Pfam" id="PF00438"/>
    </source>
</evidence>
<feature type="binding site" description="in other chain" evidence="10">
    <location>
        <position position="16"/>
    </location>
    <ligand>
        <name>ATP</name>
        <dbReference type="ChEBI" id="CHEBI:30616"/>
        <note>ligand shared between two neighboring subunits</note>
    </ligand>
</feature>
<accession>A0A1M7I7M4</accession>
<name>A0A1M7I7M4_9FIRM</name>
<keyword evidence="4 10" id="KW-0808">Transferase</keyword>
<dbReference type="GO" id="GO:0004478">
    <property type="term" value="F:methionine adenosyltransferase activity"/>
    <property type="evidence" value="ECO:0007669"/>
    <property type="project" value="UniProtKB-UniRule"/>
</dbReference>
<keyword evidence="7 10" id="KW-0067">ATP-binding</keyword>
<dbReference type="InterPro" id="IPR022630">
    <property type="entry name" value="S-AdoMet_synt_C"/>
</dbReference>
<dbReference type="GO" id="GO:0005524">
    <property type="term" value="F:ATP binding"/>
    <property type="evidence" value="ECO:0007669"/>
    <property type="project" value="UniProtKB-UniRule"/>
</dbReference>
<evidence type="ECO:0000256" key="12">
    <source>
        <dbReference type="RuleBase" id="RU004462"/>
    </source>
</evidence>
<dbReference type="EC" id="2.5.1.6" evidence="10"/>
<evidence type="ECO:0000256" key="1">
    <source>
        <dbReference type="ARBA" id="ARBA00005224"/>
    </source>
</evidence>
<feature type="domain" description="S-adenosylmethionine synthetase C-terminal" evidence="15">
    <location>
        <begin position="255"/>
        <end position="392"/>
    </location>
</feature>
<feature type="domain" description="S-adenosylmethionine synthetase N-terminal" evidence="13">
    <location>
        <begin position="4"/>
        <end position="101"/>
    </location>
</feature>
<feature type="binding site" description="in other chain" evidence="10">
    <location>
        <position position="100"/>
    </location>
    <ligand>
        <name>L-methionine</name>
        <dbReference type="ChEBI" id="CHEBI:57844"/>
        <note>ligand shared between two neighboring subunits</note>
    </ligand>
</feature>
<comment type="similarity">
    <text evidence="2 10 12">Belongs to the AdoMet synthase family.</text>
</comment>
<dbReference type="CDD" id="cd18079">
    <property type="entry name" value="S-AdoMet_synt"/>
    <property type="match status" value="1"/>
</dbReference>
<feature type="binding site" evidence="10">
    <location>
        <position position="283"/>
    </location>
    <ligand>
        <name>ATP</name>
        <dbReference type="ChEBI" id="CHEBI:30616"/>
        <note>ligand shared between two neighboring subunits</note>
    </ligand>
</feature>